<name>M2Z4M6_9NOCA</name>
<keyword evidence="10" id="KW-1185">Reference proteome</keyword>
<evidence type="ECO:0000256" key="2">
    <source>
        <dbReference type="ARBA" id="ARBA00009212"/>
    </source>
</evidence>
<evidence type="ECO:0000256" key="6">
    <source>
        <dbReference type="ARBA" id="ARBA00022989"/>
    </source>
</evidence>
<evidence type="ECO:0000313" key="9">
    <source>
        <dbReference type="EMBL" id="EME62212.1"/>
    </source>
</evidence>
<dbReference type="Pfam" id="PF04066">
    <property type="entry name" value="MrpF_PhaF"/>
    <property type="match status" value="1"/>
</dbReference>
<dbReference type="GO" id="GO:0005886">
    <property type="term" value="C:plasma membrane"/>
    <property type="evidence" value="ECO:0007669"/>
    <property type="project" value="UniProtKB-SubCell"/>
</dbReference>
<feature type="transmembrane region" description="Helical" evidence="8">
    <location>
        <begin position="6"/>
        <end position="24"/>
    </location>
</feature>
<keyword evidence="5 8" id="KW-0812">Transmembrane</keyword>
<accession>M2Z4M6</accession>
<evidence type="ECO:0000313" key="10">
    <source>
        <dbReference type="Proteomes" id="UP000011731"/>
    </source>
</evidence>
<comment type="caution">
    <text evidence="9">The sequence shown here is derived from an EMBL/GenBank/DDBJ whole genome shotgun (WGS) entry which is preliminary data.</text>
</comment>
<dbReference type="InterPro" id="IPR007208">
    <property type="entry name" value="MrpF/PhaF-like"/>
</dbReference>
<dbReference type="EMBL" id="AOEX01000057">
    <property type="protein sequence ID" value="EME62212.1"/>
    <property type="molecule type" value="Genomic_DNA"/>
</dbReference>
<feature type="transmembrane region" description="Helical" evidence="8">
    <location>
        <begin position="33"/>
        <end position="52"/>
    </location>
</feature>
<organism evidence="9 10">
    <name type="scientific">Rhodococcus ruber BKS 20-38</name>
    <dbReference type="NCBI Taxonomy" id="1278076"/>
    <lineage>
        <taxon>Bacteria</taxon>
        <taxon>Bacillati</taxon>
        <taxon>Actinomycetota</taxon>
        <taxon>Actinomycetes</taxon>
        <taxon>Mycobacteriales</taxon>
        <taxon>Nocardiaceae</taxon>
        <taxon>Rhodococcus</taxon>
    </lineage>
</organism>
<dbReference type="PATRIC" id="fig|1278076.4.peg.3442"/>
<evidence type="ECO:0000256" key="1">
    <source>
        <dbReference type="ARBA" id="ARBA00004651"/>
    </source>
</evidence>
<sequence>MTRILDVALVVVALAVLPAVYRIFTGPRDADRAVAADVVFFAVIAVVALLGLRLGAGIALDVILVASVVGFLATMSLARLVTRGRR</sequence>
<keyword evidence="4" id="KW-1003">Cell membrane</keyword>
<feature type="transmembrane region" description="Helical" evidence="8">
    <location>
        <begin position="58"/>
        <end position="81"/>
    </location>
</feature>
<keyword evidence="7 8" id="KW-0472">Membrane</keyword>
<dbReference type="AlphaFoldDB" id="M2Z4M6"/>
<evidence type="ECO:0000256" key="5">
    <source>
        <dbReference type="ARBA" id="ARBA00022692"/>
    </source>
</evidence>
<keyword evidence="6 8" id="KW-1133">Transmembrane helix</keyword>
<comment type="similarity">
    <text evidence="2">Belongs to the CPA3 antiporters (TC 2.A.63) subunit F family.</text>
</comment>
<evidence type="ECO:0000256" key="3">
    <source>
        <dbReference type="ARBA" id="ARBA00022448"/>
    </source>
</evidence>
<protein>
    <submittedName>
        <fullName evidence="9">PH adaptation potassium efflux system protein</fullName>
    </submittedName>
</protein>
<dbReference type="RefSeq" id="WP_003937413.1">
    <property type="nucleotide sequence ID" value="NZ_AOEX01000057.1"/>
</dbReference>
<evidence type="ECO:0000256" key="4">
    <source>
        <dbReference type="ARBA" id="ARBA00022475"/>
    </source>
</evidence>
<dbReference type="GO" id="GO:0015385">
    <property type="term" value="F:sodium:proton antiporter activity"/>
    <property type="evidence" value="ECO:0007669"/>
    <property type="project" value="TreeGrafter"/>
</dbReference>
<evidence type="ECO:0000256" key="7">
    <source>
        <dbReference type="ARBA" id="ARBA00023136"/>
    </source>
</evidence>
<dbReference type="PANTHER" id="PTHR34702">
    <property type="entry name" value="NA(+)/H(+) ANTIPORTER SUBUNIT F1"/>
    <property type="match status" value="1"/>
</dbReference>
<evidence type="ECO:0000256" key="8">
    <source>
        <dbReference type="SAM" id="Phobius"/>
    </source>
</evidence>
<reference evidence="9 10" key="1">
    <citation type="journal article" date="2013" name="Genome Announc.">
        <title>Draft Genome Sequence of Rhodococcus ruber Strain BKS 20-38.</title>
        <authorList>
            <person name="Bala M."/>
            <person name="Kumar S."/>
            <person name="Raghava G.P."/>
            <person name="Mayilraj S."/>
        </authorList>
    </citation>
    <scope>NUCLEOTIDE SEQUENCE [LARGE SCALE GENOMIC DNA]</scope>
    <source>
        <strain evidence="9 10">BKS 20-38</strain>
    </source>
</reference>
<dbReference type="PANTHER" id="PTHR34702:SF1">
    <property type="entry name" value="NA(+)_H(+) ANTIPORTER SUBUNIT F"/>
    <property type="match status" value="1"/>
</dbReference>
<comment type="subcellular location">
    <subcellularLocation>
        <location evidence="1">Cell membrane</location>
        <topology evidence="1">Multi-pass membrane protein</topology>
    </subcellularLocation>
</comment>
<proteinExistence type="inferred from homology"/>
<dbReference type="Proteomes" id="UP000011731">
    <property type="component" value="Unassembled WGS sequence"/>
</dbReference>
<keyword evidence="3" id="KW-0813">Transport</keyword>
<gene>
    <name evidence="9" type="ORF">G352_16689</name>
</gene>